<dbReference type="PANTHER" id="PTHR18916">
    <property type="entry name" value="DYNACTIN 1-RELATED MICROTUBULE-BINDING"/>
    <property type="match status" value="1"/>
</dbReference>
<feature type="compositionally biased region" description="Low complexity" evidence="2">
    <location>
        <begin position="73"/>
        <end position="92"/>
    </location>
</feature>
<evidence type="ECO:0000256" key="1">
    <source>
        <dbReference type="SAM" id="Coils"/>
    </source>
</evidence>
<dbReference type="KEGG" id="spar:SPRG_20565"/>
<feature type="compositionally biased region" description="Low complexity" evidence="2">
    <location>
        <begin position="103"/>
        <end position="123"/>
    </location>
</feature>
<dbReference type="Pfam" id="PF01302">
    <property type="entry name" value="CAP_GLY"/>
    <property type="match status" value="1"/>
</dbReference>
<feature type="region of interest" description="Disordered" evidence="2">
    <location>
        <begin position="974"/>
        <end position="1012"/>
    </location>
</feature>
<keyword evidence="5" id="KW-1185">Reference proteome</keyword>
<dbReference type="STRING" id="695850.A0A067CIY9"/>
<dbReference type="Gene3D" id="2.30.30.190">
    <property type="entry name" value="CAP Gly-rich-like domain"/>
    <property type="match status" value="1"/>
</dbReference>
<protein>
    <recommendedName>
        <fullName evidence="3">CAP-Gly domain-containing protein</fullName>
    </recommendedName>
</protein>
<feature type="compositionally biased region" description="Low complexity" evidence="2">
    <location>
        <begin position="158"/>
        <end position="167"/>
    </location>
</feature>
<evidence type="ECO:0000256" key="2">
    <source>
        <dbReference type="SAM" id="MobiDB-lite"/>
    </source>
</evidence>
<organism evidence="4 5">
    <name type="scientific">Saprolegnia parasitica (strain CBS 223.65)</name>
    <dbReference type="NCBI Taxonomy" id="695850"/>
    <lineage>
        <taxon>Eukaryota</taxon>
        <taxon>Sar</taxon>
        <taxon>Stramenopiles</taxon>
        <taxon>Oomycota</taxon>
        <taxon>Saprolegniomycetes</taxon>
        <taxon>Saprolegniales</taxon>
        <taxon>Saprolegniaceae</taxon>
        <taxon>Saprolegnia</taxon>
    </lineage>
</organism>
<dbReference type="InterPro" id="IPR036859">
    <property type="entry name" value="CAP-Gly_dom_sf"/>
</dbReference>
<evidence type="ECO:0000313" key="5">
    <source>
        <dbReference type="Proteomes" id="UP000030745"/>
    </source>
</evidence>
<dbReference type="GeneID" id="24141665"/>
<accession>A0A067CIY9</accession>
<sequence length="1189" mass="129143">MELGSRVLVVGGKTGVVRFLGTTEFAQGDWVGVELDAPEGKNDGEINGVRYFQCEPNFGLFAKKSQVRLARGGSTPPTHGTASTSSTSSATSRLLQMREKRSSTSSLTPPAAPAPAKKTSPRLPTDRPLTRRSSLTVPSSPSRRAAAPAPLSLPPSPTESTRSTRSVRSIDEHEALEHAHDKIENLLHDLELKNERIAALQAELLEAQKAPMPPPAPASSSSSVLDTKAAYDEKVRELRDEGIALAAKMRKDFEIKVTKLEKTIEDKEASFQAALDKQLHELQAATSELVALRSRNAQFAASEQARTDEVAQAQAKASAATRKIETLNAQLADLHDTVEMLTLEKETLAMDKEIAEERLEDAEMEVEKLTLAAEIAGDSSHMHLDVHSTSVHEENAKLRTAIKALHDRYADEKMELTKSFKEASRQATELASYRDEVEVVSAKMAKVAHENEELKEMLDVASAYEAMVEALTEKNLSLGERVADLEASIASLEALKDMSEEMEHQHDLLEKDLRAELLTLRTKVTELNERLASAQANVDDKDRTVHRFRELAHRNREEMAALREKLRLEAGELDARVEATWLRSLLPSSVFTEADDRSLKVRLLLSRLHGNVDVVLNHVLKNVSSLTSDVLGNPIEKARLAYEWALGVRLLQVRLAIAHAQQSLHTAGDTAFQSLLVQLDGPSTHQLDVALDGVLISLGVDGGLSGGSDAQPSSSDRLLSVAAEWSALFPLTHVTQASLVKLQAQAHASILSLHCAIAFLHDDLPLELRGAVWNLALQVARRAELDLGGEASSSDDDDDDSEMRHVLATVVGGVVLEQLQAYAIESGDLTTETQLQSFKERLAVLYKAVAKGALTDACVLVPSAVPPARRQPTWELRAEMVRSELASASTLLTSLEETTDVCHTLQARLKELEKAESQSRVIVQKLEHDVTRLSDAISAETSLTSKLQSQLTQERAQFEQMLSEQNKERAALESAHRQLRKQLRRNSDLPSTPTKTTESSTPSSSSSTVSTSQVRALEAALAEMHVAMQRLRQETALERLEAALAPLPPVRPPTKLAACLDNVRRVESQVLAMASLPSLYVVGGTRTTSASPATSSHIVPLAKTIEKLRAEIASTAATEGFGADVIAAVRANEVAFAGRSVDSVHASAADVPARVGRLTFPGPRKAACSAVKVVLSSSELHTLSRALLC</sequence>
<gene>
    <name evidence="4" type="ORF">SPRG_20565</name>
</gene>
<feature type="compositionally biased region" description="Low complexity" evidence="2">
    <location>
        <begin position="130"/>
        <end position="150"/>
    </location>
</feature>
<proteinExistence type="predicted"/>
<feature type="coiled-coil region" evidence="1">
    <location>
        <begin position="173"/>
        <end position="210"/>
    </location>
</feature>
<evidence type="ECO:0000313" key="4">
    <source>
        <dbReference type="EMBL" id="KDO26757.1"/>
    </source>
</evidence>
<name>A0A067CIY9_SAPPC</name>
<dbReference type="PANTHER" id="PTHR18916:SF93">
    <property type="entry name" value="RESTIN HOMOLOG"/>
    <property type="match status" value="1"/>
</dbReference>
<dbReference type="EMBL" id="KK583221">
    <property type="protein sequence ID" value="KDO26757.1"/>
    <property type="molecule type" value="Genomic_DNA"/>
</dbReference>
<reference evidence="4 5" key="1">
    <citation type="journal article" date="2013" name="PLoS Genet.">
        <title>Distinctive expansion of potential virulence genes in the genome of the oomycete fish pathogen Saprolegnia parasitica.</title>
        <authorList>
            <person name="Jiang R.H."/>
            <person name="de Bruijn I."/>
            <person name="Haas B.J."/>
            <person name="Belmonte R."/>
            <person name="Lobach L."/>
            <person name="Christie J."/>
            <person name="van den Ackerveken G."/>
            <person name="Bottin A."/>
            <person name="Bulone V."/>
            <person name="Diaz-Moreno S.M."/>
            <person name="Dumas B."/>
            <person name="Fan L."/>
            <person name="Gaulin E."/>
            <person name="Govers F."/>
            <person name="Grenville-Briggs L.J."/>
            <person name="Horner N.R."/>
            <person name="Levin J.Z."/>
            <person name="Mammella M."/>
            <person name="Meijer H.J."/>
            <person name="Morris P."/>
            <person name="Nusbaum C."/>
            <person name="Oome S."/>
            <person name="Phillips A.J."/>
            <person name="van Rooyen D."/>
            <person name="Rzeszutek E."/>
            <person name="Saraiva M."/>
            <person name="Secombes C.J."/>
            <person name="Seidl M.F."/>
            <person name="Snel B."/>
            <person name="Stassen J.H."/>
            <person name="Sykes S."/>
            <person name="Tripathy S."/>
            <person name="van den Berg H."/>
            <person name="Vega-Arreguin J.C."/>
            <person name="Wawra S."/>
            <person name="Young S.K."/>
            <person name="Zeng Q."/>
            <person name="Dieguez-Uribeondo J."/>
            <person name="Russ C."/>
            <person name="Tyler B.M."/>
            <person name="van West P."/>
        </authorList>
    </citation>
    <scope>NUCLEOTIDE SEQUENCE [LARGE SCALE GENOMIC DNA]</scope>
    <source>
        <strain evidence="4 5">CBS 223.65</strain>
    </source>
</reference>
<dbReference type="InterPro" id="IPR000938">
    <property type="entry name" value="CAP-Gly_domain"/>
</dbReference>
<feature type="coiled-coil region" evidence="1">
    <location>
        <begin position="454"/>
        <end position="544"/>
    </location>
</feature>
<dbReference type="SUPFAM" id="SSF74924">
    <property type="entry name" value="Cap-Gly domain"/>
    <property type="match status" value="1"/>
</dbReference>
<feature type="compositionally biased region" description="Low complexity" evidence="2">
    <location>
        <begin position="990"/>
        <end position="1012"/>
    </location>
</feature>
<dbReference type="OrthoDB" id="10249065at2759"/>
<feature type="coiled-coil region" evidence="1">
    <location>
        <begin position="250"/>
        <end position="372"/>
    </location>
</feature>
<dbReference type="Proteomes" id="UP000030745">
    <property type="component" value="Unassembled WGS sequence"/>
</dbReference>
<dbReference type="SMART" id="SM01052">
    <property type="entry name" value="CAP_GLY"/>
    <property type="match status" value="1"/>
</dbReference>
<dbReference type="VEuPathDB" id="FungiDB:SPRG_20565"/>
<feature type="domain" description="CAP-Gly" evidence="3">
    <location>
        <begin position="21"/>
        <end position="63"/>
    </location>
</feature>
<evidence type="ECO:0000259" key="3">
    <source>
        <dbReference type="PROSITE" id="PS50245"/>
    </source>
</evidence>
<dbReference type="RefSeq" id="XP_012202517.1">
    <property type="nucleotide sequence ID" value="XM_012347127.1"/>
</dbReference>
<dbReference type="OMA" id="HRNREEM"/>
<dbReference type="AlphaFoldDB" id="A0A067CIY9"/>
<keyword evidence="1" id="KW-0175">Coiled coil</keyword>
<dbReference type="PROSITE" id="PS50245">
    <property type="entry name" value="CAP_GLY_2"/>
    <property type="match status" value="1"/>
</dbReference>
<feature type="region of interest" description="Disordered" evidence="2">
    <location>
        <begin position="68"/>
        <end position="168"/>
    </location>
</feature>